<organism evidence="2 3">
    <name type="scientific">Filimonas zeae</name>
    <dbReference type="NCBI Taxonomy" id="1737353"/>
    <lineage>
        <taxon>Bacteria</taxon>
        <taxon>Pseudomonadati</taxon>
        <taxon>Bacteroidota</taxon>
        <taxon>Chitinophagia</taxon>
        <taxon>Chitinophagales</taxon>
        <taxon>Chitinophagaceae</taxon>
        <taxon>Filimonas</taxon>
    </lineage>
</organism>
<dbReference type="Proteomes" id="UP000627292">
    <property type="component" value="Unassembled WGS sequence"/>
</dbReference>
<dbReference type="AlphaFoldDB" id="A0A917IZA0"/>
<comment type="caution">
    <text evidence="2">The sequence shown here is derived from an EMBL/GenBank/DDBJ whole genome shotgun (WGS) entry which is preliminary data.</text>
</comment>
<reference evidence="2" key="2">
    <citation type="submission" date="2020-09" db="EMBL/GenBank/DDBJ databases">
        <authorList>
            <person name="Sun Q."/>
            <person name="Zhou Y."/>
        </authorList>
    </citation>
    <scope>NUCLEOTIDE SEQUENCE</scope>
    <source>
        <strain evidence="2">CGMCC 1.15290</strain>
    </source>
</reference>
<evidence type="ECO:0000313" key="3">
    <source>
        <dbReference type="Proteomes" id="UP000627292"/>
    </source>
</evidence>
<evidence type="ECO:0000259" key="1">
    <source>
        <dbReference type="Pfam" id="PF13472"/>
    </source>
</evidence>
<dbReference type="InterPro" id="IPR013830">
    <property type="entry name" value="SGNH_hydro"/>
</dbReference>
<protein>
    <submittedName>
        <fullName evidence="2">Lysophospholipase</fullName>
    </submittedName>
</protein>
<accession>A0A917IZA0</accession>
<dbReference type="InterPro" id="IPR036514">
    <property type="entry name" value="SGNH_hydro_sf"/>
</dbReference>
<proteinExistence type="predicted"/>
<keyword evidence="3" id="KW-1185">Reference proteome</keyword>
<name>A0A917IZA0_9BACT</name>
<dbReference type="SUPFAM" id="SSF52266">
    <property type="entry name" value="SGNH hydrolase"/>
    <property type="match status" value="1"/>
</dbReference>
<gene>
    <name evidence="2" type="ORF">GCM10011379_20170</name>
</gene>
<feature type="domain" description="SGNH hydrolase-type esterase" evidence="1">
    <location>
        <begin position="44"/>
        <end position="222"/>
    </location>
</feature>
<dbReference type="GO" id="GO:0016788">
    <property type="term" value="F:hydrolase activity, acting on ester bonds"/>
    <property type="evidence" value="ECO:0007669"/>
    <property type="project" value="UniProtKB-ARBA"/>
</dbReference>
<sequence length="236" mass="25699">MLAGILCYPFAGCSKGPASNTPASSLANASSGNDTTIRSKTYLALGDSYTIGQSVDPSLRFPAQTAAILNSGKTLVTPPEYIATTGWTTANLLTAIQNQNPKGPYDMVSLLIGVNDQFQHLDTAGYRLRFTQLLQKSILLAGNRPLHVFVLSIPDYSVTPFGQSYQPQQTAKEINWFNAINREITATYHCNWLDITPSTREAATNNTLVADDGLHPSGKEYRKWAEALAPMMRAIL</sequence>
<dbReference type="Gene3D" id="3.40.50.1110">
    <property type="entry name" value="SGNH hydrolase"/>
    <property type="match status" value="1"/>
</dbReference>
<dbReference type="EMBL" id="BMIB01000002">
    <property type="protein sequence ID" value="GGH66225.1"/>
    <property type="molecule type" value="Genomic_DNA"/>
</dbReference>
<reference evidence="2" key="1">
    <citation type="journal article" date="2014" name="Int. J. Syst. Evol. Microbiol.">
        <title>Complete genome sequence of Corynebacterium casei LMG S-19264T (=DSM 44701T), isolated from a smear-ripened cheese.</title>
        <authorList>
            <consortium name="US DOE Joint Genome Institute (JGI-PGF)"/>
            <person name="Walter F."/>
            <person name="Albersmeier A."/>
            <person name="Kalinowski J."/>
            <person name="Ruckert C."/>
        </authorList>
    </citation>
    <scope>NUCLEOTIDE SEQUENCE</scope>
    <source>
        <strain evidence="2">CGMCC 1.15290</strain>
    </source>
</reference>
<dbReference type="CDD" id="cd01832">
    <property type="entry name" value="SGNH_hydrolase_like_1"/>
    <property type="match status" value="1"/>
</dbReference>
<evidence type="ECO:0000313" key="2">
    <source>
        <dbReference type="EMBL" id="GGH66225.1"/>
    </source>
</evidence>
<dbReference type="Pfam" id="PF13472">
    <property type="entry name" value="Lipase_GDSL_2"/>
    <property type="match status" value="1"/>
</dbReference>